<organism evidence="10 11">
    <name type="scientific">Brenneria roseae subsp. americana</name>
    <dbReference type="NCBI Taxonomy" id="1508507"/>
    <lineage>
        <taxon>Bacteria</taxon>
        <taxon>Pseudomonadati</taxon>
        <taxon>Pseudomonadota</taxon>
        <taxon>Gammaproteobacteria</taxon>
        <taxon>Enterobacterales</taxon>
        <taxon>Pectobacteriaceae</taxon>
        <taxon>Brenneria</taxon>
    </lineage>
</organism>
<evidence type="ECO:0000256" key="7">
    <source>
        <dbReference type="ARBA" id="ARBA00022842"/>
    </source>
</evidence>
<protein>
    <submittedName>
        <fullName evidence="10">Lipopolysaccharide 1,2-glucosyltransferase</fullName>
    </submittedName>
</protein>
<evidence type="ECO:0000256" key="8">
    <source>
        <dbReference type="ARBA" id="ARBA00022985"/>
    </source>
</evidence>
<dbReference type="OrthoDB" id="9807549at2"/>
<dbReference type="EMBL" id="QDKJ01000003">
    <property type="protein sequence ID" value="PWC14332.1"/>
    <property type="molecule type" value="Genomic_DNA"/>
</dbReference>
<dbReference type="Pfam" id="PF08437">
    <property type="entry name" value="Glyco_transf_8C"/>
    <property type="match status" value="1"/>
</dbReference>
<evidence type="ECO:0000313" key="10">
    <source>
        <dbReference type="EMBL" id="PWC14332.1"/>
    </source>
</evidence>
<feature type="domain" description="Glycosyl transferase family 8 C-terminal" evidence="9">
    <location>
        <begin position="274"/>
        <end position="325"/>
    </location>
</feature>
<dbReference type="GO" id="GO:0008918">
    <property type="term" value="F:lipopolysaccharide 3-alpha-galactosyltransferase activity"/>
    <property type="evidence" value="ECO:0007669"/>
    <property type="project" value="InterPro"/>
</dbReference>
<dbReference type="PANTHER" id="PTHR13778">
    <property type="entry name" value="GLYCOSYLTRANSFERASE 8 DOMAIN-CONTAINING PROTEIN"/>
    <property type="match status" value="1"/>
</dbReference>
<evidence type="ECO:0000256" key="6">
    <source>
        <dbReference type="ARBA" id="ARBA00022723"/>
    </source>
</evidence>
<dbReference type="RefSeq" id="WP_109053330.1">
    <property type="nucleotide sequence ID" value="NZ_QDKJ01000003.1"/>
</dbReference>
<evidence type="ECO:0000256" key="2">
    <source>
        <dbReference type="ARBA" id="ARBA00004713"/>
    </source>
</evidence>
<dbReference type="Proteomes" id="UP000245138">
    <property type="component" value="Unassembled WGS sequence"/>
</dbReference>
<accession>A0A2U1TYA3</accession>
<gene>
    <name evidence="10" type="ORF">B4923_05340</name>
</gene>
<dbReference type="InterPro" id="IPR029044">
    <property type="entry name" value="Nucleotide-diphossugar_trans"/>
</dbReference>
<evidence type="ECO:0000256" key="5">
    <source>
        <dbReference type="ARBA" id="ARBA00022679"/>
    </source>
</evidence>
<reference evidence="10 11" key="1">
    <citation type="submission" date="2018-04" db="EMBL/GenBank/DDBJ databases">
        <title>Brenneria corticis sp.nov.</title>
        <authorList>
            <person name="Li Y."/>
        </authorList>
    </citation>
    <scope>NUCLEOTIDE SEQUENCE [LARGE SCALE GENOMIC DNA]</scope>
    <source>
        <strain evidence="10 11">LMG 27715</strain>
    </source>
</reference>
<evidence type="ECO:0000256" key="1">
    <source>
        <dbReference type="ARBA" id="ARBA00001946"/>
    </source>
</evidence>
<evidence type="ECO:0000256" key="4">
    <source>
        <dbReference type="ARBA" id="ARBA00022676"/>
    </source>
</evidence>
<keyword evidence="5 10" id="KW-0808">Transferase</keyword>
<name>A0A2U1TYA3_9GAMM</name>
<keyword evidence="6" id="KW-0479">Metal-binding</keyword>
<keyword evidence="8" id="KW-0448">Lipopolysaccharide biosynthesis</keyword>
<keyword evidence="11" id="KW-1185">Reference proteome</keyword>
<dbReference type="Gene3D" id="3.90.550.10">
    <property type="entry name" value="Spore Coat Polysaccharide Biosynthesis Protein SpsA, Chain A"/>
    <property type="match status" value="1"/>
</dbReference>
<comment type="similarity">
    <text evidence="3">Belongs to the glycosyltransferase 8 family.</text>
</comment>
<comment type="caution">
    <text evidence="10">The sequence shown here is derived from an EMBL/GenBank/DDBJ whole genome shotgun (WGS) entry which is preliminary data.</text>
</comment>
<comment type="cofactor">
    <cofactor evidence="1">
        <name>Mg(2+)</name>
        <dbReference type="ChEBI" id="CHEBI:18420"/>
    </cofactor>
</comment>
<dbReference type="GO" id="GO:0046872">
    <property type="term" value="F:metal ion binding"/>
    <property type="evidence" value="ECO:0007669"/>
    <property type="project" value="UniProtKB-KW"/>
</dbReference>
<evidence type="ECO:0000256" key="3">
    <source>
        <dbReference type="ARBA" id="ARBA00006351"/>
    </source>
</evidence>
<dbReference type="AlphaFoldDB" id="A0A2U1TYA3"/>
<evidence type="ECO:0000313" key="11">
    <source>
        <dbReference type="Proteomes" id="UP000245138"/>
    </source>
</evidence>
<dbReference type="InterPro" id="IPR002495">
    <property type="entry name" value="Glyco_trans_8"/>
</dbReference>
<dbReference type="PANTHER" id="PTHR13778:SF47">
    <property type="entry name" value="LIPOPOLYSACCHARIDE 1,3-GALACTOSYLTRANSFERASE"/>
    <property type="match status" value="1"/>
</dbReference>
<sequence>MFDFNIIKNIIDIDNTSDGKENIFHVAYGVDGDFVYGVGVSIASLLLNNKDIHFNFHVFIDSVDESRIKLFQELSLINKTKIVLYEIDGSGFNKLPIPSKAWSPAIYYRLLIIWYLSNSLDHVLYLDADVICKGSVSYFLSLNFENNAMAYTVADDHAKQKSNLDKIDTRKYFNSGVMYMSIKKMAEKKVPENVLQLVQNNNFLYPDQDALNILLNKHVVNIDKVYNYIFSIDSYITKRRSGNLLISDDVVLIHYVGLTKPFHSWSKFYKEICFFEQARETSPWRNVPLLSPVNYKQMSRQKSHFKHNHKYFLFLVSYFKYLKLKFFSKK</sequence>
<dbReference type="CDD" id="cd04194">
    <property type="entry name" value="GT8_A4GalT_like"/>
    <property type="match status" value="1"/>
</dbReference>
<dbReference type="InterPro" id="IPR013645">
    <property type="entry name" value="Glyco_transf_8N"/>
</dbReference>
<dbReference type="InterPro" id="IPR050748">
    <property type="entry name" value="Glycosyltrans_8_dom-fam"/>
</dbReference>
<comment type="pathway">
    <text evidence="2">Bacterial outer membrane biogenesis; LPS core biosynthesis.</text>
</comment>
<proteinExistence type="inferred from homology"/>
<evidence type="ECO:0000259" key="9">
    <source>
        <dbReference type="Pfam" id="PF08437"/>
    </source>
</evidence>
<keyword evidence="7" id="KW-0460">Magnesium</keyword>
<keyword evidence="4" id="KW-0328">Glycosyltransferase</keyword>
<dbReference type="Pfam" id="PF01501">
    <property type="entry name" value="Glyco_transf_8"/>
    <property type="match status" value="1"/>
</dbReference>
<dbReference type="SUPFAM" id="SSF53448">
    <property type="entry name" value="Nucleotide-diphospho-sugar transferases"/>
    <property type="match status" value="1"/>
</dbReference>